<keyword evidence="1" id="KW-1133">Transmembrane helix</keyword>
<evidence type="ECO:0000313" key="2">
    <source>
        <dbReference type="EMBL" id="MFD1564852.1"/>
    </source>
</evidence>
<dbReference type="RefSeq" id="WP_390288771.1">
    <property type="nucleotide sequence ID" value="NZ_JBHUDI010000009.1"/>
</dbReference>
<feature type="transmembrane region" description="Helical" evidence="1">
    <location>
        <begin position="39"/>
        <end position="61"/>
    </location>
</feature>
<feature type="transmembrane region" description="Helical" evidence="1">
    <location>
        <begin position="141"/>
        <end position="159"/>
    </location>
</feature>
<proteinExistence type="predicted"/>
<dbReference type="AlphaFoldDB" id="A0ABD6BIP5"/>
<dbReference type="Proteomes" id="UP001597076">
    <property type="component" value="Unassembled WGS sequence"/>
</dbReference>
<organism evidence="2 3">
    <name type="scientific">Haloarchaeobius amylolyticus</name>
    <dbReference type="NCBI Taxonomy" id="1198296"/>
    <lineage>
        <taxon>Archaea</taxon>
        <taxon>Methanobacteriati</taxon>
        <taxon>Methanobacteriota</taxon>
        <taxon>Stenosarchaea group</taxon>
        <taxon>Halobacteria</taxon>
        <taxon>Halobacteriales</taxon>
        <taxon>Halorubellaceae</taxon>
        <taxon>Haloarchaeobius</taxon>
    </lineage>
</organism>
<dbReference type="EMBL" id="JBHUDI010000009">
    <property type="protein sequence ID" value="MFD1564852.1"/>
    <property type="molecule type" value="Genomic_DNA"/>
</dbReference>
<keyword evidence="3" id="KW-1185">Reference proteome</keyword>
<feature type="transmembrane region" description="Helical" evidence="1">
    <location>
        <begin position="73"/>
        <end position="97"/>
    </location>
</feature>
<keyword evidence="1" id="KW-0812">Transmembrane</keyword>
<reference evidence="2 3" key="1">
    <citation type="journal article" date="2019" name="Int. J. Syst. Evol. Microbiol.">
        <title>The Global Catalogue of Microorganisms (GCM) 10K type strain sequencing project: providing services to taxonomists for standard genome sequencing and annotation.</title>
        <authorList>
            <consortium name="The Broad Institute Genomics Platform"/>
            <consortium name="The Broad Institute Genome Sequencing Center for Infectious Disease"/>
            <person name="Wu L."/>
            <person name="Ma J."/>
        </authorList>
    </citation>
    <scope>NUCLEOTIDE SEQUENCE [LARGE SCALE GENOMIC DNA]</scope>
    <source>
        <strain evidence="2 3">CGMCC 1.12230</strain>
    </source>
</reference>
<gene>
    <name evidence="2" type="ORF">ACFR99_15030</name>
</gene>
<evidence type="ECO:0000256" key="1">
    <source>
        <dbReference type="SAM" id="Phobius"/>
    </source>
</evidence>
<evidence type="ECO:0000313" key="3">
    <source>
        <dbReference type="Proteomes" id="UP001597076"/>
    </source>
</evidence>
<protein>
    <recommendedName>
        <fullName evidence="4">DUF368 domain-containing protein</fullName>
    </recommendedName>
</protein>
<name>A0ABD6BIP5_9EURY</name>
<sequence length="201" mass="20226">MWPSDLYTIVGRPVLNSAATQSAADVLAAYRSLEPFVRVGIQFAGALLVTMIVLGLLHGYGSKAVQKSRQSPVISAGIGLPSLLVVSALAGTGYFIVDTSIGVFFGIPLVILGATVIPVVLAIGLTAIGRTVASRFGTDRLWIGIVVGALLGGLAGLAVPATVAVAGLAGALGLGASIRVLFGGAGTARPDERTVPPANKI</sequence>
<feature type="transmembrane region" description="Helical" evidence="1">
    <location>
        <begin position="103"/>
        <end position="129"/>
    </location>
</feature>
<feature type="transmembrane region" description="Helical" evidence="1">
    <location>
        <begin position="165"/>
        <end position="182"/>
    </location>
</feature>
<comment type="caution">
    <text evidence="2">The sequence shown here is derived from an EMBL/GenBank/DDBJ whole genome shotgun (WGS) entry which is preliminary data.</text>
</comment>
<evidence type="ECO:0008006" key="4">
    <source>
        <dbReference type="Google" id="ProtNLM"/>
    </source>
</evidence>
<accession>A0ABD6BIP5</accession>
<keyword evidence="1" id="KW-0472">Membrane</keyword>